<dbReference type="InterPro" id="IPR015943">
    <property type="entry name" value="WD40/YVTN_repeat-like_dom_sf"/>
</dbReference>
<dbReference type="InterPro" id="IPR052415">
    <property type="entry name" value="Diphthine_MTase"/>
</dbReference>
<dbReference type="EMBL" id="GL698501">
    <property type="protein sequence ID" value="EFY89338.1"/>
    <property type="molecule type" value="Genomic_DNA"/>
</dbReference>
<dbReference type="FunCoup" id="E9E4C1">
    <property type="interactions" value="120"/>
</dbReference>
<comment type="pathway">
    <text evidence="3">Protein modification.</text>
</comment>
<organism evidence="6">
    <name type="scientific">Metarhizium acridum (strain CQMa 102)</name>
    <dbReference type="NCBI Taxonomy" id="655827"/>
    <lineage>
        <taxon>Eukaryota</taxon>
        <taxon>Fungi</taxon>
        <taxon>Dikarya</taxon>
        <taxon>Ascomycota</taxon>
        <taxon>Pezizomycotina</taxon>
        <taxon>Sordariomycetes</taxon>
        <taxon>Hypocreomycetidae</taxon>
        <taxon>Hypocreales</taxon>
        <taxon>Clavicipitaceae</taxon>
        <taxon>Metarhizium</taxon>
    </lineage>
</organism>
<dbReference type="HOGENOM" id="CLU_036100_1_0_1"/>
<dbReference type="InParanoid" id="E9E4C1"/>
<dbReference type="PANTHER" id="PTHR46042:SF1">
    <property type="entry name" value="DIPHTHINE METHYLTRANSFERASE"/>
    <property type="match status" value="1"/>
</dbReference>
<feature type="region of interest" description="Disordered" evidence="4">
    <location>
        <begin position="80"/>
        <end position="100"/>
    </location>
</feature>
<evidence type="ECO:0000256" key="3">
    <source>
        <dbReference type="ARBA" id="ARBA00043952"/>
    </source>
</evidence>
<dbReference type="KEGG" id="maw:19249030"/>
<dbReference type="InterPro" id="IPR036322">
    <property type="entry name" value="WD40_repeat_dom_sf"/>
</dbReference>
<reference evidence="5 6" key="1">
    <citation type="journal article" date="2011" name="PLoS Genet.">
        <title>Genome sequencing and comparative transcriptomics of the model entomopathogenic fungi Metarhizium anisopliae and M. acridum.</title>
        <authorList>
            <person name="Gao Q."/>
            <person name="Jin K."/>
            <person name="Ying S.H."/>
            <person name="Zhang Y."/>
            <person name="Xiao G."/>
            <person name="Shang Y."/>
            <person name="Duan Z."/>
            <person name="Hu X."/>
            <person name="Xie X.Q."/>
            <person name="Zhou G."/>
            <person name="Peng G."/>
            <person name="Luo Z."/>
            <person name="Huang W."/>
            <person name="Wang B."/>
            <person name="Fang W."/>
            <person name="Wang S."/>
            <person name="Zhong Y."/>
            <person name="Ma L.J."/>
            <person name="St Leger R.J."/>
            <person name="Zhao G.P."/>
            <person name="Pei Y."/>
            <person name="Feng M.G."/>
            <person name="Xia Y."/>
            <person name="Wang C."/>
        </authorList>
    </citation>
    <scope>NUCLEOTIDE SEQUENCE [LARGE SCALE GENOMIC DNA]</scope>
    <source>
        <strain evidence="5 6">CQMa 102</strain>
    </source>
</reference>
<accession>E9E4C1</accession>
<keyword evidence="6" id="KW-1185">Reference proteome</keyword>
<evidence type="ECO:0000313" key="5">
    <source>
        <dbReference type="EMBL" id="EFY89338.1"/>
    </source>
</evidence>
<keyword evidence="2" id="KW-0677">Repeat</keyword>
<evidence type="ECO:0000256" key="2">
    <source>
        <dbReference type="ARBA" id="ARBA00022737"/>
    </source>
</evidence>
<dbReference type="GO" id="GO:0061685">
    <property type="term" value="F:diphthine methylesterase activity"/>
    <property type="evidence" value="ECO:0007669"/>
    <property type="project" value="TreeGrafter"/>
</dbReference>
<dbReference type="GeneID" id="19249030"/>
<dbReference type="Gene3D" id="2.130.10.10">
    <property type="entry name" value="YVTN repeat-like/Quinoprotein amine dehydrogenase"/>
    <property type="match status" value="1"/>
</dbReference>
<dbReference type="Proteomes" id="UP000002499">
    <property type="component" value="Unassembled WGS sequence"/>
</dbReference>
<evidence type="ECO:0000256" key="1">
    <source>
        <dbReference type="ARBA" id="ARBA00022574"/>
    </source>
</evidence>
<dbReference type="STRING" id="655827.E9E4C1"/>
<protein>
    <recommendedName>
        <fullName evidence="7">Diphthine methyltransferase</fullName>
    </recommendedName>
</protein>
<dbReference type="GO" id="GO:0017183">
    <property type="term" value="P:protein histidyl modification to diphthamide"/>
    <property type="evidence" value="ECO:0007669"/>
    <property type="project" value="TreeGrafter"/>
</dbReference>
<sequence>MILTCSTIKGSVNLSGIEFDCEGHNTCLNGYFQKLPAMDNLRVISSTKSVLLGLPPSCLQFCPVDRSCFVVGTYNLQNQDPTEQQQDLPEESTSERPQSRNGSLVLFNLAGSDLVKLQTEPQPSAILDLRFHPTRRAPQSVFAVVSSTGTLAIYRLKTSDGPALEHVATSRCADLGEDILFLQCNWHPSVENMIAVTTSTGLARLLHLDNSWSIQGWTDLDIQNTLEAWSVCLSNPDNSRGEMGQPTTVYCGGDDSILRYTSWSLVPRDKDAKMETISASIGIKGAHNAGVTAILPLSTWTSAGWRVVVTGSYDDMLRVFAINDPHESHGAKMVQLLTDIDLGGGVWRLDLIDLKSDVDSCGKGSVHILLLASCMHAGARIVEIVTDDGDCWRSAVLAKFVEHQSMNYASDCVYNPDERSLTCLSTSFYDRLLCLWTCNL</sequence>
<dbReference type="OrthoDB" id="1930760at2759"/>
<evidence type="ECO:0000256" key="4">
    <source>
        <dbReference type="SAM" id="MobiDB-lite"/>
    </source>
</evidence>
<dbReference type="eggNOG" id="KOG0280">
    <property type="taxonomic scope" value="Eukaryota"/>
</dbReference>
<keyword evidence="1" id="KW-0853">WD repeat</keyword>
<dbReference type="SUPFAM" id="SSF50978">
    <property type="entry name" value="WD40 repeat-like"/>
    <property type="match status" value="1"/>
</dbReference>
<dbReference type="OMA" id="LDMKWLP"/>
<dbReference type="AlphaFoldDB" id="E9E4C1"/>
<proteinExistence type="predicted"/>
<evidence type="ECO:0000313" key="6">
    <source>
        <dbReference type="Proteomes" id="UP000002499"/>
    </source>
</evidence>
<name>E9E4C1_METAQ</name>
<dbReference type="PANTHER" id="PTHR46042">
    <property type="entry name" value="DIPHTHINE METHYLTRANSFERASE"/>
    <property type="match status" value="1"/>
</dbReference>
<gene>
    <name evidence="5" type="ORF">MAC_04719</name>
</gene>
<evidence type="ECO:0008006" key="7">
    <source>
        <dbReference type="Google" id="ProtNLM"/>
    </source>
</evidence>
<dbReference type="GO" id="GO:0005737">
    <property type="term" value="C:cytoplasm"/>
    <property type="evidence" value="ECO:0007669"/>
    <property type="project" value="TreeGrafter"/>
</dbReference>